<dbReference type="RefSeq" id="WP_085752125.1">
    <property type="nucleotide sequence ID" value="NZ_BSPR01000006.1"/>
</dbReference>
<organism evidence="1 2">
    <name type="scientific">Piscinibacter gummiphilus</name>
    <dbReference type="NCBI Taxonomy" id="946333"/>
    <lineage>
        <taxon>Bacteria</taxon>
        <taxon>Pseudomonadati</taxon>
        <taxon>Pseudomonadota</taxon>
        <taxon>Betaproteobacteria</taxon>
        <taxon>Burkholderiales</taxon>
        <taxon>Sphaerotilaceae</taxon>
        <taxon>Piscinibacter</taxon>
    </lineage>
</organism>
<keyword evidence="2" id="KW-1185">Reference proteome</keyword>
<gene>
    <name evidence="1" type="ORF">A4W93_19080</name>
</gene>
<accession>A0A1W6LC60</accession>
<name>A0A1W6LC60_9BURK</name>
<reference evidence="1 2" key="1">
    <citation type="submission" date="2016-04" db="EMBL/GenBank/DDBJ databases">
        <title>Complete genome sequence of natural rubber-degrading, novel Gram-negative bacterium, Rhizobacter gummiphilus strain NS21.</title>
        <authorList>
            <person name="Tabata M."/>
            <person name="Kasai D."/>
            <person name="Fukuda M."/>
        </authorList>
    </citation>
    <scope>NUCLEOTIDE SEQUENCE [LARGE SCALE GENOMIC DNA]</scope>
    <source>
        <strain evidence="1 2">NS21</strain>
    </source>
</reference>
<protein>
    <submittedName>
        <fullName evidence="1">Uncharacterized protein</fullName>
    </submittedName>
</protein>
<proteinExistence type="predicted"/>
<dbReference type="KEGG" id="rgu:A4W93_19080"/>
<sequence>MPVSRALADTLAILHALLVAALLMSAAYVWHLRCEGFGCTGIGVAWFAWAVIFLLVSVLGFGAGRLARARPLARQVVRWGLRVQLAVGAVLLVVWVSHQVA</sequence>
<dbReference type="EMBL" id="CP015118">
    <property type="protein sequence ID" value="ARN21830.1"/>
    <property type="molecule type" value="Genomic_DNA"/>
</dbReference>
<dbReference type="STRING" id="946333.A4W93_19080"/>
<dbReference type="AlphaFoldDB" id="A0A1W6LC60"/>
<dbReference type="Proteomes" id="UP000193427">
    <property type="component" value="Chromosome"/>
</dbReference>
<evidence type="ECO:0000313" key="2">
    <source>
        <dbReference type="Proteomes" id="UP000193427"/>
    </source>
</evidence>
<evidence type="ECO:0000313" key="1">
    <source>
        <dbReference type="EMBL" id="ARN21830.1"/>
    </source>
</evidence>